<dbReference type="InterPro" id="IPR021833">
    <property type="entry name" value="DUF3425"/>
</dbReference>
<reference evidence="3" key="2">
    <citation type="submission" date="2020-05" db="EMBL/GenBank/DDBJ databases">
        <authorList>
            <person name="Kim H.-S."/>
            <person name="Proctor R.H."/>
            <person name="Brown D.W."/>
        </authorList>
    </citation>
    <scope>NUCLEOTIDE SEQUENCE</scope>
    <source>
        <strain evidence="3">NRRL 20472</strain>
    </source>
</reference>
<evidence type="ECO:0000256" key="2">
    <source>
        <dbReference type="SAM" id="MobiDB-lite"/>
    </source>
</evidence>
<keyword evidence="1" id="KW-0175">Coiled coil</keyword>
<evidence type="ECO:0008006" key="5">
    <source>
        <dbReference type="Google" id="ProtNLM"/>
    </source>
</evidence>
<evidence type="ECO:0000313" key="3">
    <source>
        <dbReference type="EMBL" id="KAF4962482.1"/>
    </source>
</evidence>
<reference evidence="3" key="1">
    <citation type="journal article" date="2020" name="BMC Genomics">
        <title>Correction to: Identification and distribution of gene clusters required for synthesis of sphingolipid metabolism inhibitors in diverse species of the filamentous fungus Fusarium.</title>
        <authorList>
            <person name="Kim H.S."/>
            <person name="Lohmar J.M."/>
            <person name="Busman M."/>
            <person name="Brown D.W."/>
            <person name="Naumann T.A."/>
            <person name="Divon H.H."/>
            <person name="Lysoe E."/>
            <person name="Uhlig S."/>
            <person name="Proctor R.H."/>
        </authorList>
    </citation>
    <scope>NUCLEOTIDE SEQUENCE</scope>
    <source>
        <strain evidence="3">NRRL 20472</strain>
    </source>
</reference>
<name>A0A8H4TR46_9HYPO</name>
<comment type="caution">
    <text evidence="3">The sequence shown here is derived from an EMBL/GenBank/DDBJ whole genome shotgun (WGS) entry which is preliminary data.</text>
</comment>
<proteinExistence type="predicted"/>
<feature type="coiled-coil region" evidence="1">
    <location>
        <begin position="21"/>
        <end position="55"/>
    </location>
</feature>
<gene>
    <name evidence="3" type="ORF">FSARC_9435</name>
</gene>
<dbReference type="OrthoDB" id="4161589at2759"/>
<dbReference type="PANTHER" id="PTHR37012:SF2">
    <property type="entry name" value="BZIP DOMAIN-CONTAINING PROTEIN-RELATED"/>
    <property type="match status" value="1"/>
</dbReference>
<protein>
    <recommendedName>
        <fullName evidence="5">BZIP domain-containing protein</fullName>
    </recommendedName>
</protein>
<dbReference type="Proteomes" id="UP000622797">
    <property type="component" value="Unassembled WGS sequence"/>
</dbReference>
<organism evidence="3 4">
    <name type="scientific">Fusarium sarcochroum</name>
    <dbReference type="NCBI Taxonomy" id="1208366"/>
    <lineage>
        <taxon>Eukaryota</taxon>
        <taxon>Fungi</taxon>
        <taxon>Dikarya</taxon>
        <taxon>Ascomycota</taxon>
        <taxon>Pezizomycotina</taxon>
        <taxon>Sordariomycetes</taxon>
        <taxon>Hypocreomycetidae</taxon>
        <taxon>Hypocreales</taxon>
        <taxon>Nectriaceae</taxon>
        <taxon>Fusarium</taxon>
        <taxon>Fusarium lateritium species complex</taxon>
    </lineage>
</organism>
<dbReference type="PANTHER" id="PTHR37012">
    <property type="entry name" value="B-ZIP TRANSCRIPTION FACTOR (EUROFUNG)-RELATED"/>
    <property type="match status" value="1"/>
</dbReference>
<dbReference type="EMBL" id="JABEXW010000537">
    <property type="protein sequence ID" value="KAF4962482.1"/>
    <property type="molecule type" value="Genomic_DNA"/>
</dbReference>
<dbReference type="AlphaFoldDB" id="A0A8H4TR46"/>
<feature type="region of interest" description="Disordered" evidence="2">
    <location>
        <begin position="195"/>
        <end position="215"/>
    </location>
</feature>
<evidence type="ECO:0000313" key="4">
    <source>
        <dbReference type="Proteomes" id="UP000622797"/>
    </source>
</evidence>
<feature type="region of interest" description="Disordered" evidence="2">
    <location>
        <begin position="70"/>
        <end position="89"/>
    </location>
</feature>
<dbReference type="Pfam" id="PF11905">
    <property type="entry name" value="DUF3425"/>
    <property type="match status" value="1"/>
</dbReference>
<evidence type="ECO:0000256" key="1">
    <source>
        <dbReference type="SAM" id="Coils"/>
    </source>
</evidence>
<feature type="compositionally biased region" description="Basic and acidic residues" evidence="2">
    <location>
        <begin position="77"/>
        <end position="87"/>
    </location>
</feature>
<sequence length="448" mass="50529">MTPSQIESKRSIDRENQRYCRAKRKSKLDQLQQQVDALTKQLDDTKKELQASQAREKSWSETFATLRLLNDQGPESKSVDNSERSSKDAPYSLASVDFNTSLTSYTDSNFDIPPLDSSLSDTSWDLDIPSTPPYTLLSPSAPLPWSSHFTIPSPNPSPPWKSIPLLLSATTQLDLVILTTTDTLRRHGLRNTPNPFPSISSLLNPPGPPSSESCSISDAAAAQVRRSPLQDVLSRVGFLFVLSHLLRWYICRTEESYEQLPAFIRPTKMQLSIPHPAWIDVIIWPEIRDAIIQKMDWSRFEEYRRVTARSLTVNWPHSDPRSILQIGNDGKSYRLSDTFERHICTPENCTITMKFTLISLIALSSLAAASPPPEKVVLKPIKGDGSAGCWHHPVRGGKNNCCVPRLCKCRDGRFYLFNSEKWKTTMNGCDPPWMFMGKKVEDIPGYCC</sequence>
<dbReference type="CDD" id="cd14688">
    <property type="entry name" value="bZIP_YAP"/>
    <property type="match status" value="1"/>
</dbReference>
<accession>A0A8H4TR46</accession>
<keyword evidence="4" id="KW-1185">Reference proteome</keyword>